<keyword evidence="6 12" id="KW-1133">Transmembrane helix</keyword>
<dbReference type="InterPro" id="IPR003439">
    <property type="entry name" value="ABC_transporter-like_ATP-bd"/>
</dbReference>
<dbReference type="InterPro" id="IPR017871">
    <property type="entry name" value="ABC_transporter-like_CS"/>
</dbReference>
<feature type="transmembrane region" description="Helical" evidence="12">
    <location>
        <begin position="433"/>
        <end position="457"/>
    </location>
</feature>
<dbReference type="Gene3D" id="1.20.1560.10">
    <property type="entry name" value="ABC transporter type 1, transmembrane domain"/>
    <property type="match status" value="1"/>
</dbReference>
<dbReference type="InterPro" id="IPR027417">
    <property type="entry name" value="P-loop_NTPase"/>
</dbReference>
<dbReference type="GO" id="GO:0015431">
    <property type="term" value="F:ABC-type glutathione S-conjugate transporter activity"/>
    <property type="evidence" value="ECO:0007669"/>
    <property type="project" value="UniProtKB-EC"/>
</dbReference>
<feature type="transmembrane region" description="Helical" evidence="12">
    <location>
        <begin position="373"/>
        <end position="394"/>
    </location>
</feature>
<dbReference type="FunFam" id="3.40.50.300:FF:002135">
    <property type="entry name" value="Multidrug resistance-associated protein 4 isoform A"/>
    <property type="match status" value="1"/>
</dbReference>
<proteinExistence type="predicted"/>
<reference evidence="15" key="1">
    <citation type="submission" date="2025-08" db="UniProtKB">
        <authorList>
            <consortium name="Ensembl"/>
        </authorList>
    </citation>
    <scope>IDENTIFICATION</scope>
</reference>
<evidence type="ECO:0000256" key="5">
    <source>
        <dbReference type="ARBA" id="ARBA00022840"/>
    </source>
</evidence>
<feature type="domain" description="ABC transmembrane type-1" evidence="14">
    <location>
        <begin position="379"/>
        <end position="671"/>
    </location>
</feature>
<dbReference type="GO" id="GO:0016323">
    <property type="term" value="C:basolateral plasma membrane"/>
    <property type="evidence" value="ECO:0007669"/>
    <property type="project" value="UniProtKB-ARBA"/>
</dbReference>
<evidence type="ECO:0000256" key="9">
    <source>
        <dbReference type="ARBA" id="ARBA00047523"/>
    </source>
</evidence>
<dbReference type="InterPro" id="IPR047083">
    <property type="entry name" value="ABCC4_TMD2"/>
</dbReference>
<evidence type="ECO:0000256" key="8">
    <source>
        <dbReference type="ARBA" id="ARBA00034018"/>
    </source>
</evidence>
<dbReference type="PROSITE" id="PS50893">
    <property type="entry name" value="ABC_TRANSPORTER_2"/>
    <property type="match status" value="2"/>
</dbReference>
<dbReference type="GO" id="GO:0008559">
    <property type="term" value="F:ABC-type xenobiotic transporter activity"/>
    <property type="evidence" value="ECO:0007669"/>
    <property type="project" value="UniProtKB-EC"/>
</dbReference>
<name>A0A8B9ZPK7_9AVES</name>
<keyword evidence="7 12" id="KW-0472">Membrane</keyword>
<evidence type="ECO:0008006" key="17">
    <source>
        <dbReference type="Google" id="ProtNLM"/>
    </source>
</evidence>
<dbReference type="InterPro" id="IPR003593">
    <property type="entry name" value="AAA+_ATPase"/>
</dbReference>
<keyword evidence="4" id="KW-0547">Nucleotide-binding</keyword>
<comment type="subcellular location">
    <subcellularLocation>
        <location evidence="1">Membrane</location>
        <topology evidence="1">Multi-pass membrane protein</topology>
    </subcellularLocation>
</comment>
<evidence type="ECO:0000256" key="2">
    <source>
        <dbReference type="ARBA" id="ARBA00022448"/>
    </source>
</evidence>
<evidence type="ECO:0000256" key="12">
    <source>
        <dbReference type="SAM" id="Phobius"/>
    </source>
</evidence>
<keyword evidence="5" id="KW-0067">ATP-binding</keyword>
<dbReference type="GO" id="GO:0016887">
    <property type="term" value="F:ATP hydrolysis activity"/>
    <property type="evidence" value="ECO:0007669"/>
    <property type="project" value="InterPro"/>
</dbReference>
<keyword evidence="2" id="KW-0813">Transport</keyword>
<dbReference type="FunFam" id="1.20.1560.10:FF:000014">
    <property type="entry name" value="Multidrug resistance-associated protein member 4"/>
    <property type="match status" value="1"/>
</dbReference>
<evidence type="ECO:0000313" key="15">
    <source>
        <dbReference type="Ensembl" id="ENSAZOP00000006640.1"/>
    </source>
</evidence>
<dbReference type="InterPro" id="IPR036640">
    <property type="entry name" value="ABC1_TM_sf"/>
</dbReference>
<protein>
    <recommendedName>
        <fullName evidence="17">Multidrug resistance-associated protein 4</fullName>
    </recommendedName>
</protein>
<feature type="transmembrane region" description="Helical" evidence="12">
    <location>
        <begin position="614"/>
        <end position="636"/>
    </location>
</feature>
<comment type="catalytic activity">
    <reaction evidence="8">
        <text>ATP + H2O + xenobioticSide 1 = ADP + phosphate + xenobioticSide 2.</text>
        <dbReference type="EC" id="7.6.2.2"/>
    </reaction>
</comment>
<dbReference type="Ensembl" id="ENSAZOT00000007078.1">
    <property type="protein sequence ID" value="ENSAZOP00000006640.1"/>
    <property type="gene ID" value="ENSAZOG00000003249.1"/>
</dbReference>
<feature type="domain" description="ABC transporter" evidence="13">
    <location>
        <begin position="71"/>
        <end position="295"/>
    </location>
</feature>
<evidence type="ECO:0000259" key="14">
    <source>
        <dbReference type="PROSITE" id="PS50929"/>
    </source>
</evidence>
<evidence type="ECO:0000256" key="11">
    <source>
        <dbReference type="ARBA" id="ARBA00048007"/>
    </source>
</evidence>
<dbReference type="GO" id="GO:0005524">
    <property type="term" value="F:ATP binding"/>
    <property type="evidence" value="ECO:0007669"/>
    <property type="project" value="UniProtKB-KW"/>
</dbReference>
<dbReference type="Gene3D" id="3.40.50.300">
    <property type="entry name" value="P-loop containing nucleotide triphosphate hydrolases"/>
    <property type="match status" value="2"/>
</dbReference>
<dbReference type="PROSITE" id="PS50929">
    <property type="entry name" value="ABC_TM1F"/>
    <property type="match status" value="1"/>
</dbReference>
<dbReference type="CDD" id="cd03250">
    <property type="entry name" value="ABCC_MRP_domain1"/>
    <property type="match status" value="1"/>
</dbReference>
<evidence type="ECO:0000256" key="10">
    <source>
        <dbReference type="ARBA" id="ARBA00047576"/>
    </source>
</evidence>
<dbReference type="AlphaFoldDB" id="A0A8B9ZPK7"/>
<evidence type="ECO:0000256" key="1">
    <source>
        <dbReference type="ARBA" id="ARBA00004141"/>
    </source>
</evidence>
<dbReference type="PANTHER" id="PTHR24223:SF357">
    <property type="entry name" value="ATP-BINDING CASSETTE SUB-FAMILY C MEMBER 4"/>
    <property type="match status" value="1"/>
</dbReference>
<evidence type="ECO:0000259" key="13">
    <source>
        <dbReference type="PROSITE" id="PS50893"/>
    </source>
</evidence>
<feature type="transmembrane region" description="Helical" evidence="12">
    <location>
        <begin position="530"/>
        <end position="548"/>
    </location>
</feature>
<dbReference type="SMART" id="SM00382">
    <property type="entry name" value="AAA"/>
    <property type="match status" value="2"/>
</dbReference>
<feature type="domain" description="ABC transporter" evidence="13">
    <location>
        <begin position="707"/>
        <end position="940"/>
    </location>
</feature>
<sequence>MYFHTNTPQCCLSEASKMHEMKLCQSKWYFPVLTLDAALRASTDLAFPGCERTSKTLLLTAGKRWSWTCGARLVNCDFFLNPQSLETPALQQLSFTVRRGELLAVIGPVGAGKSSLLSAVLGELPKDKGLINVTGRIAYVSQQPWVFSGTVRSNILFDKEYEKEKYEKVLKVCALKKDLELLADGDLTVIGDRGATLSGGQKARVNLARAVYQDADIYLLDDPLSAVDAEVGRHLFEKCICQALHQKISVLVTHQLQYLRAATQILILKDGKMVGKGTYSEFLRSGIDFASLLKKDEEAEQPSVPGTPNLKASRSRTFSESSVWSQDSSVHSMKDGAVEPPPAENALAAVPEESRSEGKINFKVYRKYFTAGANYFVIFILILFNILAQVAYVLQDWWLSYWANHQEKLNVTTNGNNGANETEHLDLTFYLGIYAGLTVATILFGIIRSLLVFQVLVNSGQTLHNKMFQAILKAPVLFFDRNPIGRILNRFSKDIGHLDDLLPLTFLDFVQTLLQIFGVVAVAVAVIPWILIPLIPLFILFIFLRRYFLDTSRDIKRLESTTRSPVFSHLSSSLQGLWTIRALKAEERFQKLFDAHQDLHSEAWFLFLTTSRWFAVRLDAICAIFVVVVAFGSLLLAKTLNAGQVGLALSYAITLMGTFQWGVRQSAEVENLMISVERVMEYTDLEREAPWETNKHPPPEWPSQGMIAFENVNFTYSLDGPLVLRHLSVVIKPKEKVGIVGRTGAGKSSLIAALFRLAEPEGRIWIDKYLTSELGLHDLRKKISIIPQEPVLFTGTMRKNLDPFNEYTDEDLWNALEEVQLKEVVEDLPNKMETQLAESGSNFSVGQRQLVCLARAVLKKNRILIIDEATANVDPRTDEFIQKTIREKFAQCTVLTIAHRLNTIIDSDRIMVLEAGRLKEYGEPYILLQEKDGLFYKMVQQVGKTEAASLFETAKRVILEVIIKFASAVCLSQVSVFKVIVGIPLYLRICWLCKAKPSFFECFLVGYAQASKR</sequence>
<comment type="catalytic activity">
    <reaction evidence="11">
        <text>an S-substituted glutathione(in) + ATP + H2O = an S-substituted glutathione(out) + ADP + phosphate + H(+)</text>
        <dbReference type="Rhea" id="RHEA:19121"/>
        <dbReference type="ChEBI" id="CHEBI:15377"/>
        <dbReference type="ChEBI" id="CHEBI:15378"/>
        <dbReference type="ChEBI" id="CHEBI:30616"/>
        <dbReference type="ChEBI" id="CHEBI:43474"/>
        <dbReference type="ChEBI" id="CHEBI:90779"/>
        <dbReference type="ChEBI" id="CHEBI:456216"/>
        <dbReference type="EC" id="7.6.2.3"/>
    </reaction>
    <physiologicalReaction direction="left-to-right" evidence="11">
        <dbReference type="Rhea" id="RHEA:19122"/>
    </physiologicalReaction>
</comment>
<comment type="catalytic activity">
    <reaction evidence="10">
        <text>17beta-estradiol 17-O-(beta-D-glucuronate)(in) + ATP + H2O = 17beta-estradiol 17-O-(beta-D-glucuronate)(out) + ADP + phosphate + H(+)</text>
        <dbReference type="Rhea" id="RHEA:60128"/>
        <dbReference type="ChEBI" id="CHEBI:15377"/>
        <dbReference type="ChEBI" id="CHEBI:15378"/>
        <dbReference type="ChEBI" id="CHEBI:30616"/>
        <dbReference type="ChEBI" id="CHEBI:43474"/>
        <dbReference type="ChEBI" id="CHEBI:82961"/>
        <dbReference type="ChEBI" id="CHEBI:456216"/>
    </reaction>
    <physiologicalReaction direction="left-to-right" evidence="10">
        <dbReference type="Rhea" id="RHEA:60129"/>
    </physiologicalReaction>
</comment>
<dbReference type="PROSITE" id="PS00211">
    <property type="entry name" value="ABC_TRANSPORTER_1"/>
    <property type="match status" value="2"/>
</dbReference>
<evidence type="ECO:0000313" key="16">
    <source>
        <dbReference type="Proteomes" id="UP000694549"/>
    </source>
</evidence>
<accession>A0A8B9ZPK7</accession>
<dbReference type="CDD" id="cd18601">
    <property type="entry name" value="ABC_6TM_MRP4_D2_like"/>
    <property type="match status" value="1"/>
</dbReference>
<dbReference type="FunFam" id="3.40.50.300:FF:000163">
    <property type="entry name" value="Multidrug resistance-associated protein member 4"/>
    <property type="match status" value="1"/>
</dbReference>
<reference evidence="15" key="2">
    <citation type="submission" date="2025-09" db="UniProtKB">
        <authorList>
            <consortium name="Ensembl"/>
        </authorList>
    </citation>
    <scope>IDENTIFICATION</scope>
</reference>
<keyword evidence="16" id="KW-1185">Reference proteome</keyword>
<dbReference type="PANTHER" id="PTHR24223">
    <property type="entry name" value="ATP-BINDING CASSETTE SUB-FAMILY C"/>
    <property type="match status" value="1"/>
</dbReference>
<organism evidence="15 16">
    <name type="scientific">Anas zonorhyncha</name>
    <name type="common">Eastern spot-billed duck</name>
    <dbReference type="NCBI Taxonomy" id="75864"/>
    <lineage>
        <taxon>Eukaryota</taxon>
        <taxon>Metazoa</taxon>
        <taxon>Chordata</taxon>
        <taxon>Craniata</taxon>
        <taxon>Vertebrata</taxon>
        <taxon>Euteleostomi</taxon>
        <taxon>Archelosauria</taxon>
        <taxon>Archosauria</taxon>
        <taxon>Dinosauria</taxon>
        <taxon>Saurischia</taxon>
        <taxon>Theropoda</taxon>
        <taxon>Coelurosauria</taxon>
        <taxon>Aves</taxon>
        <taxon>Neognathae</taxon>
        <taxon>Galloanserae</taxon>
        <taxon>Anseriformes</taxon>
        <taxon>Anatidae</taxon>
        <taxon>Anatinae</taxon>
        <taxon>Anas</taxon>
    </lineage>
</organism>
<evidence type="ECO:0000256" key="7">
    <source>
        <dbReference type="ARBA" id="ARBA00023136"/>
    </source>
</evidence>
<dbReference type="Proteomes" id="UP000694549">
    <property type="component" value="Unplaced"/>
</dbReference>
<dbReference type="InterPro" id="IPR011527">
    <property type="entry name" value="ABC1_TM_dom"/>
</dbReference>
<dbReference type="SUPFAM" id="SSF90123">
    <property type="entry name" value="ABC transporter transmembrane region"/>
    <property type="match status" value="1"/>
</dbReference>
<evidence type="ECO:0000256" key="3">
    <source>
        <dbReference type="ARBA" id="ARBA00022692"/>
    </source>
</evidence>
<dbReference type="Pfam" id="PF00005">
    <property type="entry name" value="ABC_tran"/>
    <property type="match status" value="2"/>
</dbReference>
<feature type="transmembrane region" description="Helical" evidence="12">
    <location>
        <begin position="642"/>
        <end position="663"/>
    </location>
</feature>
<evidence type="ECO:0000256" key="4">
    <source>
        <dbReference type="ARBA" id="ARBA00022741"/>
    </source>
</evidence>
<evidence type="ECO:0000256" key="6">
    <source>
        <dbReference type="ARBA" id="ARBA00022989"/>
    </source>
</evidence>
<dbReference type="SUPFAM" id="SSF52540">
    <property type="entry name" value="P-loop containing nucleoside triphosphate hydrolases"/>
    <property type="match status" value="2"/>
</dbReference>
<comment type="catalytic activity">
    <reaction evidence="9">
        <text>leukotriene C4(in) + ATP + H2O = leukotriene C4(out) + ADP + phosphate + H(+)</text>
        <dbReference type="Rhea" id="RHEA:38963"/>
        <dbReference type="ChEBI" id="CHEBI:15377"/>
        <dbReference type="ChEBI" id="CHEBI:15378"/>
        <dbReference type="ChEBI" id="CHEBI:30616"/>
        <dbReference type="ChEBI" id="CHEBI:43474"/>
        <dbReference type="ChEBI" id="CHEBI:57973"/>
        <dbReference type="ChEBI" id="CHEBI:456216"/>
    </reaction>
    <physiologicalReaction direction="left-to-right" evidence="9">
        <dbReference type="Rhea" id="RHEA:38964"/>
    </physiologicalReaction>
</comment>
<dbReference type="CDD" id="cd03244">
    <property type="entry name" value="ABCC_MRP_domain2"/>
    <property type="match status" value="1"/>
</dbReference>
<dbReference type="InterPro" id="IPR050173">
    <property type="entry name" value="ABC_transporter_C-like"/>
</dbReference>
<dbReference type="Pfam" id="PF00664">
    <property type="entry name" value="ABC_membrane"/>
    <property type="match status" value="1"/>
</dbReference>
<keyword evidence="3 12" id="KW-0812">Transmembrane</keyword>